<proteinExistence type="predicted"/>
<comment type="caution">
    <text evidence="4">The sequence shown here is derived from an EMBL/GenBank/DDBJ whole genome shotgun (WGS) entry which is preliminary data.</text>
</comment>
<keyword evidence="2" id="KW-1133">Transmembrane helix</keyword>
<name>A0A7Y0FM23_9BACT</name>
<feature type="domain" description="Oxidoreductase molybdopterin-binding" evidence="3">
    <location>
        <begin position="125"/>
        <end position="286"/>
    </location>
</feature>
<evidence type="ECO:0000313" key="5">
    <source>
        <dbReference type="Proteomes" id="UP000559626"/>
    </source>
</evidence>
<dbReference type="EMBL" id="JABBGH010000001">
    <property type="protein sequence ID" value="NML65412.1"/>
    <property type="molecule type" value="Genomic_DNA"/>
</dbReference>
<organism evidence="4 5">
    <name type="scientific">Hymenobacter polaris</name>
    <dbReference type="NCBI Taxonomy" id="2682546"/>
    <lineage>
        <taxon>Bacteria</taxon>
        <taxon>Pseudomonadati</taxon>
        <taxon>Bacteroidota</taxon>
        <taxon>Cytophagia</taxon>
        <taxon>Cytophagales</taxon>
        <taxon>Hymenobacteraceae</taxon>
        <taxon>Hymenobacter</taxon>
    </lineage>
</organism>
<feature type="transmembrane region" description="Helical" evidence="2">
    <location>
        <begin position="50"/>
        <end position="69"/>
    </location>
</feature>
<dbReference type="InterPro" id="IPR036374">
    <property type="entry name" value="OxRdtase_Mopterin-bd_sf"/>
</dbReference>
<dbReference type="AlphaFoldDB" id="A0A7Y0FM23"/>
<evidence type="ECO:0000259" key="3">
    <source>
        <dbReference type="Pfam" id="PF00174"/>
    </source>
</evidence>
<reference evidence="4 5" key="1">
    <citation type="submission" date="2020-04" db="EMBL/GenBank/DDBJ databases">
        <title>Hymenobacter polaris sp. nov., isolated from Arctic soil.</title>
        <authorList>
            <person name="Dahal R.H."/>
        </authorList>
    </citation>
    <scope>NUCLEOTIDE SEQUENCE [LARGE SCALE GENOMIC DNA]</scope>
    <source>
        <strain evidence="4 5">RP-2-7</strain>
    </source>
</reference>
<protein>
    <submittedName>
        <fullName evidence="4">Molybdopterin-dependent oxidoreductase</fullName>
    </submittedName>
</protein>
<dbReference type="SUPFAM" id="SSF56524">
    <property type="entry name" value="Oxidoreductase molybdopterin-binding domain"/>
    <property type="match status" value="1"/>
</dbReference>
<accession>A0A7Y0FM23</accession>
<keyword evidence="5" id="KW-1185">Reference proteome</keyword>
<evidence type="ECO:0000256" key="2">
    <source>
        <dbReference type="SAM" id="Phobius"/>
    </source>
</evidence>
<dbReference type="PANTHER" id="PTHR43032">
    <property type="entry name" value="PROTEIN-METHIONINE-SULFOXIDE REDUCTASE"/>
    <property type="match status" value="1"/>
</dbReference>
<keyword evidence="2" id="KW-0812">Transmembrane</keyword>
<gene>
    <name evidence="4" type="ORF">HHL22_09370</name>
</gene>
<feature type="region of interest" description="Disordered" evidence="1">
    <location>
        <begin position="1"/>
        <end position="40"/>
    </location>
</feature>
<sequence>MTSPDAPHQPAPDNPAEAARAAADRTPLTPAQAQAEQAALRGAATRSRRAFLGLGLAGLAGLAGWRYLLHSPDADGIPRDLRKVLDFNGKLTKDYFAHTRLAPEFARSRARQLRLNGNVGLGQDFDPATWKLTVQGYAPAGAPARRQEFTLADIKALPRTEMTTELKCIEGWSVIVHWAGVRLSDFLARYPLATSSGQPIADLRQPPADAAKFVGLVTPDEQYYVGLEMYAALHPQTLLAYELNGVPLTLAHGAPLRLVTPLKYGVKHLKRIGTIAFADQRPADYWAEQGYDWSGGH</sequence>
<dbReference type="Proteomes" id="UP000559626">
    <property type="component" value="Unassembled WGS sequence"/>
</dbReference>
<dbReference type="InterPro" id="IPR000572">
    <property type="entry name" value="OxRdtase_Mopterin-bd_dom"/>
</dbReference>
<dbReference type="RefSeq" id="WP_169530687.1">
    <property type="nucleotide sequence ID" value="NZ_JABBGH010000001.1"/>
</dbReference>
<evidence type="ECO:0000256" key="1">
    <source>
        <dbReference type="SAM" id="MobiDB-lite"/>
    </source>
</evidence>
<dbReference type="Pfam" id="PF00174">
    <property type="entry name" value="Oxidored_molyb"/>
    <property type="match status" value="1"/>
</dbReference>
<feature type="compositionally biased region" description="Low complexity" evidence="1">
    <location>
        <begin position="14"/>
        <end position="40"/>
    </location>
</feature>
<evidence type="ECO:0000313" key="4">
    <source>
        <dbReference type="EMBL" id="NML65412.1"/>
    </source>
</evidence>
<keyword evidence="2" id="KW-0472">Membrane</keyword>
<dbReference type="Gene3D" id="3.90.420.10">
    <property type="entry name" value="Oxidoreductase, molybdopterin-binding domain"/>
    <property type="match status" value="1"/>
</dbReference>